<accession>A0A6J8DEV1</accession>
<evidence type="ECO:0000313" key="2">
    <source>
        <dbReference type="Proteomes" id="UP000507470"/>
    </source>
</evidence>
<sequence length="307" mass="34788">MSWGFQSLFGVDCINMLMESYSMSQSASEFRKENLPSSVIGHSEEDIDQLNKTMESINLNSGNTSLDDTIPLEYPAPVSEINDTFNETSPESLHSLLEEMDISAELKGDSNINDEEEENIEGLLNAILPNDFGSFTLERIDQSATESQPSVLPVSSLPPLLCRHPPPASGRDDDILVLKKMLDDIPIKTDVNLKEDKIIFAPDYKIAKNLLKLIDTTEKYKVFTPEFPILNLRKSKITNLISAYKATGLLHILRYMKDEENEKDWTKLLTIENIETATRNIWRLSVALHLSFSYASCPRFQKKIREI</sequence>
<evidence type="ECO:0000313" key="1">
    <source>
        <dbReference type="EMBL" id="CAC5405584.1"/>
    </source>
</evidence>
<gene>
    <name evidence="1" type="ORF">MCOR_39259</name>
</gene>
<reference evidence="1 2" key="1">
    <citation type="submission" date="2020-06" db="EMBL/GenBank/DDBJ databases">
        <authorList>
            <person name="Li R."/>
            <person name="Bekaert M."/>
        </authorList>
    </citation>
    <scope>NUCLEOTIDE SEQUENCE [LARGE SCALE GENOMIC DNA]</scope>
    <source>
        <strain evidence="2">wild</strain>
    </source>
</reference>
<dbReference type="OrthoDB" id="6156512at2759"/>
<organism evidence="1 2">
    <name type="scientific">Mytilus coruscus</name>
    <name type="common">Sea mussel</name>
    <dbReference type="NCBI Taxonomy" id="42192"/>
    <lineage>
        <taxon>Eukaryota</taxon>
        <taxon>Metazoa</taxon>
        <taxon>Spiralia</taxon>
        <taxon>Lophotrochozoa</taxon>
        <taxon>Mollusca</taxon>
        <taxon>Bivalvia</taxon>
        <taxon>Autobranchia</taxon>
        <taxon>Pteriomorphia</taxon>
        <taxon>Mytilida</taxon>
        <taxon>Mytiloidea</taxon>
        <taxon>Mytilidae</taxon>
        <taxon>Mytilinae</taxon>
        <taxon>Mytilus</taxon>
    </lineage>
</organism>
<protein>
    <submittedName>
        <fullName evidence="1">Uncharacterized protein</fullName>
    </submittedName>
</protein>
<proteinExistence type="predicted"/>
<dbReference type="EMBL" id="CACVKT020007119">
    <property type="protein sequence ID" value="CAC5405584.1"/>
    <property type="molecule type" value="Genomic_DNA"/>
</dbReference>
<dbReference type="AlphaFoldDB" id="A0A6J8DEV1"/>
<name>A0A6J8DEV1_MYTCO</name>
<keyword evidence="2" id="KW-1185">Reference proteome</keyword>
<dbReference type="Proteomes" id="UP000507470">
    <property type="component" value="Unassembled WGS sequence"/>
</dbReference>